<dbReference type="Gene3D" id="2.60.120.620">
    <property type="entry name" value="q2cbj1_9rhob like domain"/>
    <property type="match status" value="1"/>
</dbReference>
<dbReference type="PANTHER" id="PTHR10730">
    <property type="entry name" value="PROCOLLAGEN-LYSINE,2-OXOGLUTARATE 5-DIOXYGENASE/GLYCOSYLTRANSFERASE 25 FAMILY MEMBER"/>
    <property type="match status" value="1"/>
</dbReference>
<keyword evidence="4" id="KW-0223">Dioxygenase</keyword>
<dbReference type="PANTHER" id="PTHR10730:SF5">
    <property type="entry name" value="PROCOLLAGEN-LYSINE,2-OXOGLUTARATE 5-DIOXYGENASE 1"/>
    <property type="match status" value="1"/>
</dbReference>
<protein>
    <submittedName>
        <fullName evidence="11">Procollagen-lysine,2-oxoglutarate 5-dioxygenase 1-like</fullName>
    </submittedName>
</protein>
<feature type="signal peptide" evidence="8">
    <location>
        <begin position="1"/>
        <end position="35"/>
    </location>
</feature>
<feature type="chain" id="PRO_5042466476" evidence="8">
    <location>
        <begin position="36"/>
        <end position="751"/>
    </location>
</feature>
<evidence type="ECO:0000259" key="9">
    <source>
        <dbReference type="PROSITE" id="PS51471"/>
    </source>
</evidence>
<dbReference type="GO" id="GO:0005783">
    <property type="term" value="C:endoplasmic reticulum"/>
    <property type="evidence" value="ECO:0007669"/>
    <property type="project" value="TreeGrafter"/>
</dbReference>
<dbReference type="InterPro" id="IPR044861">
    <property type="entry name" value="IPNS-like_FE2OG_OXY"/>
</dbReference>
<dbReference type="InterPro" id="IPR057589">
    <property type="entry name" value="GT_PLOD"/>
</dbReference>
<evidence type="ECO:0000256" key="4">
    <source>
        <dbReference type="ARBA" id="ARBA00022964"/>
    </source>
</evidence>
<dbReference type="KEGG" id="pmrn:116950548"/>
<dbReference type="GO" id="GO:0031418">
    <property type="term" value="F:L-ascorbic acid binding"/>
    <property type="evidence" value="ECO:0007669"/>
    <property type="project" value="InterPro"/>
</dbReference>
<keyword evidence="5" id="KW-0560">Oxidoreductase</keyword>
<dbReference type="RefSeq" id="XP_032824307.1">
    <property type="nucleotide sequence ID" value="XM_032968416.1"/>
</dbReference>
<evidence type="ECO:0000313" key="10">
    <source>
        <dbReference type="Proteomes" id="UP001318040"/>
    </source>
</evidence>
<sequence>MGNIRFNTSTTTTTDIYRCCRFLLLLLLLLGSVSAGPGEAGEVYLLTAAPRDTDAFQRFLRSARHFNYTVKALGVESEASGPLGGGLALPLVKEALQGDLRHLGDDSVVVVMSRDHDVLLASGPAELLAKFRQARHRLVFAAESFAWPDHGQQGQGLRDHYPAVRHGKRFLSHGGLVGTGAAVRALLALWDGAGDTATDERDFYTRVYLDPELREQLNITLDHRCRIFQNLHGSLAEVVLKFETGRVRARNIEYNSLPVVVFGSGQTKAQLTYLGNYIPDAWSYESGCRACLEEERDLAAGTEDRLLPRVLVALFVETPVPFLPDALQRILTMAYPASRVALLVHCTVKHHQAQVSRFLTDHWAQFESARVLDQTSALSPSEARESAAAVCRDDPGCDFYLSLDAGVALTNRHSLRLLIQQNRKVLAPLVSRTGKLWSNFWGARGEDGFYARSEDYVDIVARHRVGVWSVPHVSTVYLLHGSALRGALGAPLYSQGPGSSQDHELAFSHNLRNRGVFMHLTNRHEFGHLLSLSNQTTTHLHNDLWQMEENPQDWKERYIHADYDKIFEEQSIVQKPCNEVFWFPLFSDAACDQIIEEMENHGEWSGGKHEDKRVGGYESVPTDDIHMGQIGFHDQWLAFLRRFIKPVVEKMYKGYVTESLSVLSFVVRYRPDRQPFLRPHHDASTYTINIALNTAGVDYEGGGCRFPRQECSITDSRKGWALMHPGRLTHLHEGLPTTNGTRYIAVSFVDP</sequence>
<evidence type="ECO:0000256" key="7">
    <source>
        <dbReference type="ARBA" id="ARBA00023180"/>
    </source>
</evidence>
<keyword evidence="2" id="KW-0479">Metal-binding</keyword>
<dbReference type="Proteomes" id="UP001318040">
    <property type="component" value="Chromosome 39"/>
</dbReference>
<dbReference type="Pfam" id="PF03171">
    <property type="entry name" value="2OG-FeII_Oxy"/>
    <property type="match status" value="1"/>
</dbReference>
<name>A0AAJ7TUH0_PETMA</name>
<comment type="cofactor">
    <cofactor evidence="1">
        <name>L-ascorbate</name>
        <dbReference type="ChEBI" id="CHEBI:38290"/>
    </cofactor>
</comment>
<dbReference type="Pfam" id="PF25342">
    <property type="entry name" value="GT_PLOD"/>
    <property type="match status" value="1"/>
</dbReference>
<organism evidence="10 11">
    <name type="scientific">Petromyzon marinus</name>
    <name type="common">Sea lamprey</name>
    <dbReference type="NCBI Taxonomy" id="7757"/>
    <lineage>
        <taxon>Eukaryota</taxon>
        <taxon>Metazoa</taxon>
        <taxon>Chordata</taxon>
        <taxon>Craniata</taxon>
        <taxon>Vertebrata</taxon>
        <taxon>Cyclostomata</taxon>
        <taxon>Hyperoartia</taxon>
        <taxon>Petromyzontiformes</taxon>
        <taxon>Petromyzontidae</taxon>
        <taxon>Petromyzon</taxon>
    </lineage>
</organism>
<dbReference type="SMART" id="SM00702">
    <property type="entry name" value="P4Hc"/>
    <property type="match status" value="1"/>
</dbReference>
<evidence type="ECO:0000256" key="1">
    <source>
        <dbReference type="ARBA" id="ARBA00001961"/>
    </source>
</evidence>
<dbReference type="GO" id="GO:0005506">
    <property type="term" value="F:iron ion binding"/>
    <property type="evidence" value="ECO:0007669"/>
    <property type="project" value="InterPro"/>
</dbReference>
<accession>A0AAJ7TUH0</accession>
<evidence type="ECO:0000256" key="2">
    <source>
        <dbReference type="ARBA" id="ARBA00022723"/>
    </source>
</evidence>
<dbReference type="GO" id="GO:0008475">
    <property type="term" value="F:procollagen-lysine 5-dioxygenase activity"/>
    <property type="evidence" value="ECO:0007669"/>
    <property type="project" value="TreeGrafter"/>
</dbReference>
<evidence type="ECO:0000256" key="6">
    <source>
        <dbReference type="ARBA" id="ARBA00023004"/>
    </source>
</evidence>
<reference evidence="11" key="1">
    <citation type="submission" date="2025-08" db="UniProtKB">
        <authorList>
            <consortium name="RefSeq"/>
        </authorList>
    </citation>
    <scope>IDENTIFICATION</scope>
    <source>
        <tissue evidence="11">Sperm</tissue>
    </source>
</reference>
<evidence type="ECO:0000256" key="3">
    <source>
        <dbReference type="ARBA" id="ARBA00022729"/>
    </source>
</evidence>
<evidence type="ECO:0000256" key="5">
    <source>
        <dbReference type="ARBA" id="ARBA00023002"/>
    </source>
</evidence>
<dbReference type="PROSITE" id="PS51471">
    <property type="entry name" value="FE2OG_OXY"/>
    <property type="match status" value="1"/>
</dbReference>
<evidence type="ECO:0000313" key="11">
    <source>
        <dbReference type="RefSeq" id="XP_032824307.1"/>
    </source>
</evidence>
<proteinExistence type="predicted"/>
<keyword evidence="3 8" id="KW-0732">Signal</keyword>
<keyword evidence="6" id="KW-0408">Iron</keyword>
<keyword evidence="10" id="KW-1185">Reference proteome</keyword>
<dbReference type="InterPro" id="IPR006620">
    <property type="entry name" value="Pro_4_hyd_alph"/>
</dbReference>
<dbReference type="InterPro" id="IPR050757">
    <property type="entry name" value="Collagen_mod_GT25"/>
</dbReference>
<dbReference type="AlphaFoldDB" id="A0AAJ7TUH0"/>
<keyword evidence="7" id="KW-0325">Glycoprotein</keyword>
<evidence type="ECO:0000256" key="8">
    <source>
        <dbReference type="SAM" id="SignalP"/>
    </source>
</evidence>
<dbReference type="InterPro" id="IPR005123">
    <property type="entry name" value="Oxoglu/Fe-dep_dioxygenase_dom"/>
</dbReference>
<feature type="domain" description="Fe2OG dioxygenase" evidence="9">
    <location>
        <begin position="658"/>
        <end position="751"/>
    </location>
</feature>
<gene>
    <name evidence="11" type="primary">LOC116950548</name>
</gene>